<dbReference type="GO" id="GO:0005524">
    <property type="term" value="F:ATP binding"/>
    <property type="evidence" value="ECO:0007669"/>
    <property type="project" value="InterPro"/>
</dbReference>
<gene>
    <name evidence="2" type="ORF">AGERDE_LOCUS2337</name>
</gene>
<organism evidence="2 3">
    <name type="scientific">Ambispora gerdemannii</name>
    <dbReference type="NCBI Taxonomy" id="144530"/>
    <lineage>
        <taxon>Eukaryota</taxon>
        <taxon>Fungi</taxon>
        <taxon>Fungi incertae sedis</taxon>
        <taxon>Mucoromycota</taxon>
        <taxon>Glomeromycotina</taxon>
        <taxon>Glomeromycetes</taxon>
        <taxon>Archaeosporales</taxon>
        <taxon>Ambisporaceae</taxon>
        <taxon>Ambispora</taxon>
    </lineage>
</organism>
<keyword evidence="3" id="KW-1185">Reference proteome</keyword>
<dbReference type="GO" id="GO:0004672">
    <property type="term" value="F:protein kinase activity"/>
    <property type="evidence" value="ECO:0007669"/>
    <property type="project" value="InterPro"/>
</dbReference>
<evidence type="ECO:0000259" key="1">
    <source>
        <dbReference type="PROSITE" id="PS50011"/>
    </source>
</evidence>
<dbReference type="InterPro" id="IPR000719">
    <property type="entry name" value="Prot_kinase_dom"/>
</dbReference>
<dbReference type="Pfam" id="PF07714">
    <property type="entry name" value="PK_Tyr_Ser-Thr"/>
    <property type="match status" value="1"/>
</dbReference>
<evidence type="ECO:0000313" key="3">
    <source>
        <dbReference type="Proteomes" id="UP000789831"/>
    </source>
</evidence>
<dbReference type="PROSITE" id="PS50011">
    <property type="entry name" value="PROTEIN_KINASE_DOM"/>
    <property type="match status" value="1"/>
</dbReference>
<protein>
    <submittedName>
        <fullName evidence="2">12080_t:CDS:1</fullName>
    </submittedName>
</protein>
<name>A0A9N8YZF9_9GLOM</name>
<feature type="domain" description="Protein kinase" evidence="1">
    <location>
        <begin position="63"/>
        <end position="332"/>
    </location>
</feature>
<accession>A0A9N8YZF9</accession>
<reference evidence="2" key="1">
    <citation type="submission" date="2021-06" db="EMBL/GenBank/DDBJ databases">
        <authorList>
            <person name="Kallberg Y."/>
            <person name="Tangrot J."/>
            <person name="Rosling A."/>
        </authorList>
    </citation>
    <scope>NUCLEOTIDE SEQUENCE</scope>
    <source>
        <strain evidence="2">MT106</strain>
    </source>
</reference>
<dbReference type="InterPro" id="IPR001245">
    <property type="entry name" value="Ser-Thr/Tyr_kinase_cat_dom"/>
</dbReference>
<dbReference type="GO" id="GO:0005737">
    <property type="term" value="C:cytoplasm"/>
    <property type="evidence" value="ECO:0007669"/>
    <property type="project" value="TreeGrafter"/>
</dbReference>
<sequence length="332" mass="38543">MESNFCERCNNNSYNPHIKFCAKCDGALWTSDIPLALYKLLLQEQLSVEKPIDLTLWTPYKNFDSIEYMKSGRFADVFKAEWKEGPIRNWDPTNRHFERCPNHIIKAHLQCKRNDSMVSLLYAVSQKPQSNEIVLVMRYAELGDLKTFLKLSEKDPKHLSHEERIMRLGDAASALSDIHEIGLIHGNIHSGNILFTKNNAHICDFGRKSFNDSRSIRDILPYIAPEVLQHKPYSKKADIYGFGMIMWEMFTCEMPFKGVPHELIWRCWDPDPDNRPNSSEIVEILYESAGCFIDEDEEEAQNWFQLFDSVSEIQQSSYGISDIEKDDAIDIY</sequence>
<dbReference type="OrthoDB" id="6718656at2759"/>
<dbReference type="PANTHER" id="PTHR23257">
    <property type="entry name" value="SERINE-THREONINE PROTEIN KINASE"/>
    <property type="match status" value="1"/>
</dbReference>
<proteinExistence type="predicted"/>
<comment type="caution">
    <text evidence="2">The sequence shown here is derived from an EMBL/GenBank/DDBJ whole genome shotgun (WGS) entry which is preliminary data.</text>
</comment>
<dbReference type="Proteomes" id="UP000789831">
    <property type="component" value="Unassembled WGS sequence"/>
</dbReference>
<dbReference type="AlphaFoldDB" id="A0A9N8YZF9"/>
<dbReference type="InterPro" id="IPR011009">
    <property type="entry name" value="Kinase-like_dom_sf"/>
</dbReference>
<dbReference type="SUPFAM" id="SSF56112">
    <property type="entry name" value="Protein kinase-like (PK-like)"/>
    <property type="match status" value="1"/>
</dbReference>
<evidence type="ECO:0000313" key="2">
    <source>
        <dbReference type="EMBL" id="CAG8462700.1"/>
    </source>
</evidence>
<dbReference type="GO" id="GO:0007165">
    <property type="term" value="P:signal transduction"/>
    <property type="evidence" value="ECO:0007669"/>
    <property type="project" value="TreeGrafter"/>
</dbReference>
<dbReference type="Gene3D" id="1.10.510.10">
    <property type="entry name" value="Transferase(Phosphotransferase) domain 1"/>
    <property type="match status" value="1"/>
</dbReference>
<dbReference type="EMBL" id="CAJVPL010000192">
    <property type="protein sequence ID" value="CAG8462700.1"/>
    <property type="molecule type" value="Genomic_DNA"/>
</dbReference>
<dbReference type="PANTHER" id="PTHR23257:SF963">
    <property type="entry name" value="AT08303P"/>
    <property type="match status" value="1"/>
</dbReference>
<dbReference type="InterPro" id="IPR050167">
    <property type="entry name" value="Ser_Thr_protein_kinase"/>
</dbReference>